<proteinExistence type="predicted"/>
<evidence type="ECO:0000313" key="3">
    <source>
        <dbReference type="Proteomes" id="UP000199112"/>
    </source>
</evidence>
<name>A0A1H6FP97_9EURY</name>
<evidence type="ECO:0000313" key="2">
    <source>
        <dbReference type="EMBL" id="SEH12731.1"/>
    </source>
</evidence>
<dbReference type="InterPro" id="IPR040624">
    <property type="entry name" value="HalOD1"/>
</dbReference>
<keyword evidence="3" id="KW-1185">Reference proteome</keyword>
<dbReference type="Pfam" id="PF18545">
    <property type="entry name" value="HalOD1"/>
    <property type="match status" value="1"/>
</dbReference>
<sequence length="109" mass="11657">MSDLSIGSTESGLDESVSVAVVTAVADRREVPVTELPPLYEWIDPDSLDALFEPTRRHGSRSGHLEFSYDGHDIVVKVENGLEIAIDGTAVSKSTAARVESGDSARTDV</sequence>
<dbReference type="OrthoDB" id="271604at2157"/>
<reference evidence="3" key="1">
    <citation type="submission" date="2016-10" db="EMBL/GenBank/DDBJ databases">
        <authorList>
            <person name="Varghese N."/>
            <person name="Submissions S."/>
        </authorList>
    </citation>
    <scope>NUCLEOTIDE SEQUENCE [LARGE SCALE GENOMIC DNA]</scope>
    <source>
        <strain evidence="3">CGMCC 1.8981</strain>
    </source>
</reference>
<evidence type="ECO:0000259" key="1">
    <source>
        <dbReference type="Pfam" id="PF18545"/>
    </source>
</evidence>
<dbReference type="RefSeq" id="WP_090505591.1">
    <property type="nucleotide sequence ID" value="NZ_FNWL01000001.1"/>
</dbReference>
<gene>
    <name evidence="2" type="ORF">SAMN04487967_0938</name>
</gene>
<accession>A0A1H6FP97</accession>
<dbReference type="EMBL" id="FNWL01000001">
    <property type="protein sequence ID" value="SEH12731.1"/>
    <property type="molecule type" value="Genomic_DNA"/>
</dbReference>
<protein>
    <recommendedName>
        <fullName evidence="1">Halobacterial output domain-containing protein</fullName>
    </recommendedName>
</protein>
<dbReference type="Proteomes" id="UP000199112">
    <property type="component" value="Unassembled WGS sequence"/>
</dbReference>
<organism evidence="2 3">
    <name type="scientific">Natronorubrum sediminis</name>
    <dbReference type="NCBI Taxonomy" id="640943"/>
    <lineage>
        <taxon>Archaea</taxon>
        <taxon>Methanobacteriati</taxon>
        <taxon>Methanobacteriota</taxon>
        <taxon>Stenosarchaea group</taxon>
        <taxon>Halobacteria</taxon>
        <taxon>Halobacteriales</taxon>
        <taxon>Natrialbaceae</taxon>
        <taxon>Natronorubrum</taxon>
    </lineage>
</organism>
<feature type="domain" description="Halobacterial output" evidence="1">
    <location>
        <begin position="14"/>
        <end position="84"/>
    </location>
</feature>
<dbReference type="AlphaFoldDB" id="A0A1H6FP97"/>